<keyword evidence="8" id="KW-1185">Reference proteome</keyword>
<evidence type="ECO:0000313" key="8">
    <source>
        <dbReference type="Proteomes" id="UP001169764"/>
    </source>
</evidence>
<keyword evidence="2" id="KW-0175">Coiled coil</keyword>
<dbReference type="Pfam" id="PF25989">
    <property type="entry name" value="YknX_C"/>
    <property type="match status" value="1"/>
</dbReference>
<feature type="coiled-coil region" evidence="2">
    <location>
        <begin position="135"/>
        <end position="193"/>
    </location>
</feature>
<feature type="domain" description="CzcB-like barrel-sandwich hybrid" evidence="5">
    <location>
        <begin position="96"/>
        <end position="230"/>
    </location>
</feature>
<comment type="similarity">
    <text evidence="1">Belongs to the membrane fusion protein (MFP) (TC 8.A.1) family.</text>
</comment>
<feature type="domain" description="YknX-like C-terminal permuted SH3-like" evidence="6">
    <location>
        <begin position="314"/>
        <end position="379"/>
    </location>
</feature>
<evidence type="ECO:0000256" key="2">
    <source>
        <dbReference type="SAM" id="Coils"/>
    </source>
</evidence>
<dbReference type="Pfam" id="PF25954">
    <property type="entry name" value="Beta-barrel_RND_2"/>
    <property type="match status" value="1"/>
</dbReference>
<dbReference type="Gene3D" id="2.40.420.20">
    <property type="match status" value="1"/>
</dbReference>
<evidence type="ECO:0000313" key="7">
    <source>
        <dbReference type="EMBL" id="MDO6413129.1"/>
    </source>
</evidence>
<name>A0ABT8Y5X7_9SPHN</name>
<keyword evidence="3" id="KW-1133">Transmembrane helix</keyword>
<dbReference type="Proteomes" id="UP001169764">
    <property type="component" value="Unassembled WGS sequence"/>
</dbReference>
<dbReference type="SUPFAM" id="SSF111369">
    <property type="entry name" value="HlyD-like secretion proteins"/>
    <property type="match status" value="1"/>
</dbReference>
<dbReference type="PANTHER" id="PTHR30469">
    <property type="entry name" value="MULTIDRUG RESISTANCE PROTEIN MDTA"/>
    <property type="match status" value="1"/>
</dbReference>
<sequence>MNMQSGIGGDRADYEVLDPARSRRKLIIALVAALAVVALIGLVMFRNAQKKTGPAEATLQRVTVTIPGHSQIAGSVTAAGTISARHDMPVGIVGEGGMVTQVLVYPGDWVKSGQPLAIVERSVQTQQAASLAAGVAAARADAALAQSNLDRAKALVGNGFISKADIDTRTAARDQANARVNVARAQLAEQQARNARLVIRAPAGGLVLTRTVEPGQIVGPSGGALFRIADKGEMEMLARVAEQDLAHMRIGTAASVTPIGSGKTLTGRIWQLSPIIDPTSRQGVARVALTYDTALRPGGFANASIATGFADVPQLPESAVLSDQKGNYVLIVNAQGVVERREVTVGDVSDAGVSIATGLEGREKVVVNAGAFLSPGEKVLPEVARPAR</sequence>
<keyword evidence="3" id="KW-0472">Membrane</keyword>
<dbReference type="Pfam" id="PF25973">
    <property type="entry name" value="BSH_CzcB"/>
    <property type="match status" value="1"/>
</dbReference>
<reference evidence="7" key="1">
    <citation type="submission" date="2023-07" db="EMBL/GenBank/DDBJ databases">
        <authorList>
            <person name="Kim M."/>
        </authorList>
    </citation>
    <scope>NUCLEOTIDE SEQUENCE</scope>
    <source>
        <strain evidence="7">BIUV-7</strain>
    </source>
</reference>
<dbReference type="InterPro" id="IPR006143">
    <property type="entry name" value="RND_pump_MFP"/>
</dbReference>
<dbReference type="NCBIfam" id="TIGR01730">
    <property type="entry name" value="RND_mfp"/>
    <property type="match status" value="1"/>
</dbReference>
<feature type="domain" description="CusB-like beta-barrel" evidence="4">
    <location>
        <begin position="238"/>
        <end position="306"/>
    </location>
</feature>
<comment type="caution">
    <text evidence="7">The sequence shown here is derived from an EMBL/GenBank/DDBJ whole genome shotgun (WGS) entry which is preliminary data.</text>
</comment>
<protein>
    <submittedName>
        <fullName evidence="7">Efflux RND transporter periplasmic adaptor subunit</fullName>
    </submittedName>
</protein>
<dbReference type="Gene3D" id="1.10.287.470">
    <property type="entry name" value="Helix hairpin bin"/>
    <property type="match status" value="1"/>
</dbReference>
<evidence type="ECO:0000256" key="3">
    <source>
        <dbReference type="SAM" id="Phobius"/>
    </source>
</evidence>
<feature type="transmembrane region" description="Helical" evidence="3">
    <location>
        <begin position="26"/>
        <end position="45"/>
    </location>
</feature>
<accession>A0ABT8Y5X7</accession>
<dbReference type="InterPro" id="IPR058792">
    <property type="entry name" value="Beta-barrel_RND_2"/>
</dbReference>
<evidence type="ECO:0000259" key="5">
    <source>
        <dbReference type="Pfam" id="PF25973"/>
    </source>
</evidence>
<dbReference type="Gene3D" id="2.40.50.100">
    <property type="match status" value="1"/>
</dbReference>
<dbReference type="EMBL" id="JAUOTP010000001">
    <property type="protein sequence ID" value="MDO6413129.1"/>
    <property type="molecule type" value="Genomic_DNA"/>
</dbReference>
<dbReference type="InterPro" id="IPR058647">
    <property type="entry name" value="BSH_CzcB-like"/>
</dbReference>
<dbReference type="Gene3D" id="2.40.30.170">
    <property type="match status" value="1"/>
</dbReference>
<proteinExistence type="inferred from homology"/>
<evidence type="ECO:0000259" key="6">
    <source>
        <dbReference type="Pfam" id="PF25989"/>
    </source>
</evidence>
<gene>
    <name evidence="7" type="ORF">Q4F19_01925</name>
</gene>
<evidence type="ECO:0000256" key="1">
    <source>
        <dbReference type="ARBA" id="ARBA00009477"/>
    </source>
</evidence>
<dbReference type="RefSeq" id="WP_303539447.1">
    <property type="nucleotide sequence ID" value="NZ_JAUOTP010000001.1"/>
</dbReference>
<dbReference type="InterPro" id="IPR058637">
    <property type="entry name" value="YknX-like_C"/>
</dbReference>
<keyword evidence="3" id="KW-0812">Transmembrane</keyword>
<dbReference type="PANTHER" id="PTHR30469:SF15">
    <property type="entry name" value="HLYD FAMILY OF SECRETION PROTEINS"/>
    <property type="match status" value="1"/>
</dbReference>
<evidence type="ECO:0000259" key="4">
    <source>
        <dbReference type="Pfam" id="PF25954"/>
    </source>
</evidence>
<organism evidence="7 8">
    <name type="scientific">Sphingomonas natans</name>
    <dbReference type="NCBI Taxonomy" id="3063330"/>
    <lineage>
        <taxon>Bacteria</taxon>
        <taxon>Pseudomonadati</taxon>
        <taxon>Pseudomonadota</taxon>
        <taxon>Alphaproteobacteria</taxon>
        <taxon>Sphingomonadales</taxon>
        <taxon>Sphingomonadaceae</taxon>
        <taxon>Sphingomonas</taxon>
    </lineage>
</organism>